<dbReference type="RefSeq" id="WP_143007630.1">
    <property type="nucleotide sequence ID" value="NZ_FNKY01000001.1"/>
</dbReference>
<evidence type="ECO:0000313" key="2">
    <source>
        <dbReference type="Proteomes" id="UP000183471"/>
    </source>
</evidence>
<name>A0ABY0TDF8_9PROT</name>
<proteinExistence type="predicted"/>
<comment type="caution">
    <text evidence="1">The sequence shown here is derived from an EMBL/GenBank/DDBJ whole genome shotgun (WGS) entry which is preliminary data.</text>
</comment>
<evidence type="ECO:0000313" key="1">
    <source>
        <dbReference type="EMBL" id="SDQ66433.1"/>
    </source>
</evidence>
<accession>A0ABY0TDF8</accession>
<reference evidence="1 2" key="1">
    <citation type="submission" date="2016-10" db="EMBL/GenBank/DDBJ databases">
        <authorList>
            <person name="Varghese N."/>
            <person name="Submissions S."/>
        </authorList>
    </citation>
    <scope>NUCLEOTIDE SEQUENCE [LARGE SCALE GENOMIC DNA]</scope>
    <source>
        <strain evidence="1 2">Nl1</strain>
    </source>
</reference>
<keyword evidence="2" id="KW-1185">Reference proteome</keyword>
<sequence length="68" mass="7868">MITYVPYIRMPEGTIERNDFVSFCWPARLGFGWHEEALFGWPESKVYWEHEEGYSVGLAPIGESPTSL</sequence>
<gene>
    <name evidence="1" type="ORF">SAMN05216402_1757</name>
</gene>
<protein>
    <submittedName>
        <fullName evidence="1">Uncharacterized protein</fullName>
    </submittedName>
</protein>
<dbReference type="EMBL" id="FNKY01000001">
    <property type="protein sequence ID" value="SDQ66433.1"/>
    <property type="molecule type" value="Genomic_DNA"/>
</dbReference>
<dbReference type="Proteomes" id="UP000183471">
    <property type="component" value="Unassembled WGS sequence"/>
</dbReference>
<organism evidence="1 2">
    <name type="scientific">Nitrosospira multiformis</name>
    <dbReference type="NCBI Taxonomy" id="1231"/>
    <lineage>
        <taxon>Bacteria</taxon>
        <taxon>Pseudomonadati</taxon>
        <taxon>Pseudomonadota</taxon>
        <taxon>Betaproteobacteria</taxon>
        <taxon>Nitrosomonadales</taxon>
        <taxon>Nitrosomonadaceae</taxon>
        <taxon>Nitrosospira</taxon>
    </lineage>
</organism>